<dbReference type="PANTHER" id="PTHR43092:SF6">
    <property type="entry name" value="BLR1280 PROTEIN"/>
    <property type="match status" value="1"/>
</dbReference>
<name>A0A437M6J5_9SPHN</name>
<keyword evidence="5" id="KW-1185">Reference proteome</keyword>
<feature type="signal peptide" evidence="2">
    <location>
        <begin position="1"/>
        <end position="29"/>
    </location>
</feature>
<evidence type="ECO:0000256" key="2">
    <source>
        <dbReference type="SAM" id="SignalP"/>
    </source>
</evidence>
<dbReference type="InterPro" id="IPR006311">
    <property type="entry name" value="TAT_signal"/>
</dbReference>
<dbReference type="SUPFAM" id="SSF53383">
    <property type="entry name" value="PLP-dependent transferases"/>
    <property type="match status" value="1"/>
</dbReference>
<dbReference type="RefSeq" id="WP_127741704.1">
    <property type="nucleotide sequence ID" value="NZ_SACN01000001.1"/>
</dbReference>
<keyword evidence="4" id="KW-0032">Aminotransferase</keyword>
<keyword evidence="4" id="KW-0808">Transferase</keyword>
<dbReference type="Pfam" id="PF00266">
    <property type="entry name" value="Aminotran_5"/>
    <property type="match status" value="1"/>
</dbReference>
<dbReference type="InterPro" id="IPR015424">
    <property type="entry name" value="PyrdxlP-dep_Trfase"/>
</dbReference>
<dbReference type="InterPro" id="IPR015422">
    <property type="entry name" value="PyrdxlP-dep_Trfase_small"/>
</dbReference>
<evidence type="ECO:0000256" key="1">
    <source>
        <dbReference type="ARBA" id="ARBA00022898"/>
    </source>
</evidence>
<organism evidence="4 5">
    <name type="scientific">Sphingomonas crocodyli</name>
    <dbReference type="NCBI Taxonomy" id="1979270"/>
    <lineage>
        <taxon>Bacteria</taxon>
        <taxon>Pseudomonadati</taxon>
        <taxon>Pseudomonadota</taxon>
        <taxon>Alphaproteobacteria</taxon>
        <taxon>Sphingomonadales</taxon>
        <taxon>Sphingomonadaceae</taxon>
        <taxon>Sphingomonas</taxon>
    </lineage>
</organism>
<dbReference type="EMBL" id="SACN01000001">
    <property type="protein sequence ID" value="RVT93269.1"/>
    <property type="molecule type" value="Genomic_DNA"/>
</dbReference>
<dbReference type="InterPro" id="IPR000192">
    <property type="entry name" value="Aminotrans_V_dom"/>
</dbReference>
<dbReference type="Gene3D" id="3.90.1150.10">
    <property type="entry name" value="Aspartate Aminotransferase, domain 1"/>
    <property type="match status" value="1"/>
</dbReference>
<dbReference type="InterPro" id="IPR015421">
    <property type="entry name" value="PyrdxlP-dep_Trfase_major"/>
</dbReference>
<dbReference type="OrthoDB" id="9804366at2"/>
<feature type="chain" id="PRO_5019363369" evidence="2">
    <location>
        <begin position="30"/>
        <end position="418"/>
    </location>
</feature>
<evidence type="ECO:0000313" key="5">
    <source>
        <dbReference type="Proteomes" id="UP000282971"/>
    </source>
</evidence>
<feature type="domain" description="Aminotransferase class V" evidence="3">
    <location>
        <begin position="57"/>
        <end position="403"/>
    </location>
</feature>
<dbReference type="Proteomes" id="UP000282971">
    <property type="component" value="Unassembled WGS sequence"/>
</dbReference>
<dbReference type="PROSITE" id="PS51318">
    <property type="entry name" value="TAT"/>
    <property type="match status" value="1"/>
</dbReference>
<reference evidence="4 5" key="1">
    <citation type="submission" date="2019-01" db="EMBL/GenBank/DDBJ databases">
        <authorList>
            <person name="Chen W.-M."/>
        </authorList>
    </citation>
    <scope>NUCLEOTIDE SEQUENCE [LARGE SCALE GENOMIC DNA]</scope>
    <source>
        <strain evidence="4 5">CCP-7</strain>
    </source>
</reference>
<dbReference type="AlphaFoldDB" id="A0A437M6J5"/>
<comment type="caution">
    <text evidence="4">The sequence shown here is derived from an EMBL/GenBank/DDBJ whole genome shotgun (WGS) entry which is preliminary data.</text>
</comment>
<gene>
    <name evidence="4" type="ORF">EOD43_05100</name>
</gene>
<dbReference type="Gene3D" id="3.40.640.10">
    <property type="entry name" value="Type I PLP-dependent aspartate aminotransferase-like (Major domain)"/>
    <property type="match status" value="1"/>
</dbReference>
<evidence type="ECO:0000259" key="3">
    <source>
        <dbReference type="Pfam" id="PF00266"/>
    </source>
</evidence>
<accession>A0A437M6J5</accession>
<sequence length="418" mass="45286">MNETAPLSRRALLQSGVVASLAAPAIAVAATPRSAFREKLLLDPGVRYFNAANIGPAFRAVVEVQEAETRAFQTNPSREYREKYPVAADALRARLAKRLGVTGAEIALLRNASEANTVAVLGLDLKPGDEIIVTEHNHQSTLDSWKLRAKREGLVIKVLPTPATARDPQMVADAFAVAITPRTRAIFLSHMTNVTGLVYPVAAIAQVARAKGVWLHVDGAQTFGWMPIDLMALGVDSYATSTHKWMMGPLESGILYVRRDGQDRLNPVMISHGYWLNGPRDMETAERYEVLGQRDDPKLIAIDRTLDLLDGIGEAAIEAGVRQGATRMRDLLAKAPGAKFVGSDHPALSGPVLTFAFPGQDVGALRARLWRDGKVATAQALADGQPLVRFSPHLYNDADEMQAVVDLIGRVSAGDRPR</sequence>
<proteinExistence type="predicted"/>
<evidence type="ECO:0000313" key="4">
    <source>
        <dbReference type="EMBL" id="RVT93269.1"/>
    </source>
</evidence>
<keyword evidence="1" id="KW-0663">Pyridoxal phosphate</keyword>
<keyword evidence="2" id="KW-0732">Signal</keyword>
<protein>
    <submittedName>
        <fullName evidence="4">Aminotransferase class V-fold PLP-dependent enzyme</fullName>
    </submittedName>
</protein>
<dbReference type="PANTHER" id="PTHR43092">
    <property type="entry name" value="L-CYSTEINE DESULFHYDRASE"/>
    <property type="match status" value="1"/>
</dbReference>
<dbReference type="GO" id="GO:0008483">
    <property type="term" value="F:transaminase activity"/>
    <property type="evidence" value="ECO:0007669"/>
    <property type="project" value="UniProtKB-KW"/>
</dbReference>